<dbReference type="Proteomes" id="UP001501822">
    <property type="component" value="Unassembled WGS sequence"/>
</dbReference>
<keyword evidence="3" id="KW-0378">Hydrolase</keyword>
<dbReference type="Gene3D" id="3.40.50.1820">
    <property type="entry name" value="alpha/beta hydrolase"/>
    <property type="match status" value="1"/>
</dbReference>
<protein>
    <submittedName>
        <fullName evidence="3">Alpha/beta hydrolase-fold protein</fullName>
    </submittedName>
</protein>
<gene>
    <name evidence="3" type="ORF">GCM10010151_48270</name>
</gene>
<sequence>MGLTDGPFVLLLGVLGLAAFTACVGLLPRVSAGGARQAAARAGLVVGAQSVVVFAVLVAVNSSFGFFGSWADLFGTDRSRVRVVGGAAGATPPAAAAQPSLRPASDALSRALPPDEGRLDAVVFHGLRSGVTATGYVYLPPQYLRHDHRHRRPPVVLVLTADVRGALTRLRLPSVAAREVAGGAVQPTVYVLMSPVGACVDAPGGRQANTFFAEDVPMAVAASYRVARDGPGWGVVGDAYGGYCAARLALRDGDRFTAAACAASSYGAPPGDLYGRSSAIQRDADLLWTLGHRPPPPAHLLVLTAGGAREPARRLTALARPPASAETRTVRGGGALPTWQRDLPAVLRWLSGRLSPES</sequence>
<keyword evidence="2" id="KW-1133">Transmembrane helix</keyword>
<accession>A0ABN0X253</accession>
<evidence type="ECO:0000313" key="4">
    <source>
        <dbReference type="Proteomes" id="UP001501822"/>
    </source>
</evidence>
<evidence type="ECO:0000256" key="1">
    <source>
        <dbReference type="SAM" id="MobiDB-lite"/>
    </source>
</evidence>
<keyword evidence="4" id="KW-1185">Reference proteome</keyword>
<evidence type="ECO:0000313" key="3">
    <source>
        <dbReference type="EMBL" id="GAA0353050.1"/>
    </source>
</evidence>
<evidence type="ECO:0000256" key="2">
    <source>
        <dbReference type="SAM" id="Phobius"/>
    </source>
</evidence>
<keyword evidence="2" id="KW-0472">Membrane</keyword>
<keyword evidence="2" id="KW-0812">Transmembrane</keyword>
<dbReference type="EMBL" id="BAAABM010000045">
    <property type="protein sequence ID" value="GAA0353050.1"/>
    <property type="molecule type" value="Genomic_DNA"/>
</dbReference>
<dbReference type="GO" id="GO:0016787">
    <property type="term" value="F:hydrolase activity"/>
    <property type="evidence" value="ECO:0007669"/>
    <property type="project" value="UniProtKB-KW"/>
</dbReference>
<reference evidence="3 4" key="1">
    <citation type="journal article" date="2019" name="Int. J. Syst. Evol. Microbiol.">
        <title>The Global Catalogue of Microorganisms (GCM) 10K type strain sequencing project: providing services to taxonomists for standard genome sequencing and annotation.</title>
        <authorList>
            <consortium name="The Broad Institute Genomics Platform"/>
            <consortium name="The Broad Institute Genome Sequencing Center for Infectious Disease"/>
            <person name="Wu L."/>
            <person name="Ma J."/>
        </authorList>
    </citation>
    <scope>NUCLEOTIDE SEQUENCE [LARGE SCALE GENOMIC DNA]</scope>
    <source>
        <strain evidence="3 4">JCM 3146</strain>
    </source>
</reference>
<feature type="region of interest" description="Disordered" evidence="1">
    <location>
        <begin position="89"/>
        <end position="109"/>
    </location>
</feature>
<dbReference type="InterPro" id="IPR029058">
    <property type="entry name" value="AB_hydrolase_fold"/>
</dbReference>
<dbReference type="SUPFAM" id="SSF53474">
    <property type="entry name" value="alpha/beta-Hydrolases"/>
    <property type="match status" value="1"/>
</dbReference>
<feature type="transmembrane region" description="Helical" evidence="2">
    <location>
        <begin position="39"/>
        <end position="60"/>
    </location>
</feature>
<dbReference type="PANTHER" id="PTHR48098">
    <property type="entry name" value="ENTEROCHELIN ESTERASE-RELATED"/>
    <property type="match status" value="1"/>
</dbReference>
<dbReference type="InterPro" id="IPR050583">
    <property type="entry name" value="Mycobacterial_A85_antigen"/>
</dbReference>
<organism evidence="3 4">
    <name type="scientific">Actinoallomurus spadix</name>
    <dbReference type="NCBI Taxonomy" id="79912"/>
    <lineage>
        <taxon>Bacteria</taxon>
        <taxon>Bacillati</taxon>
        <taxon>Actinomycetota</taxon>
        <taxon>Actinomycetes</taxon>
        <taxon>Streptosporangiales</taxon>
        <taxon>Thermomonosporaceae</taxon>
        <taxon>Actinoallomurus</taxon>
    </lineage>
</organism>
<feature type="transmembrane region" description="Helical" evidence="2">
    <location>
        <begin position="6"/>
        <end position="27"/>
    </location>
</feature>
<comment type="caution">
    <text evidence="3">The sequence shown here is derived from an EMBL/GenBank/DDBJ whole genome shotgun (WGS) entry which is preliminary data.</text>
</comment>
<dbReference type="PANTHER" id="PTHR48098:SF1">
    <property type="entry name" value="DIACYLGLYCEROL ACYLTRANSFERASE_MYCOLYLTRANSFERASE AG85A"/>
    <property type="match status" value="1"/>
</dbReference>
<dbReference type="RefSeq" id="WP_252807473.1">
    <property type="nucleotide sequence ID" value="NZ_BAAABM010000045.1"/>
</dbReference>
<dbReference type="InterPro" id="IPR000801">
    <property type="entry name" value="Esterase-like"/>
</dbReference>
<name>A0ABN0X253_9ACTN</name>
<proteinExistence type="predicted"/>
<feature type="compositionally biased region" description="Low complexity" evidence="1">
    <location>
        <begin position="89"/>
        <end position="99"/>
    </location>
</feature>
<dbReference type="Pfam" id="PF00756">
    <property type="entry name" value="Esterase"/>
    <property type="match status" value="1"/>
</dbReference>